<reference evidence="3" key="2">
    <citation type="submission" date="2021-01" db="EMBL/GenBank/DDBJ databases">
        <authorList>
            <person name="Lovell J.T."/>
            <person name="Bentley N."/>
            <person name="Bhattarai G."/>
            <person name="Jenkins J.W."/>
            <person name="Sreedasyam A."/>
            <person name="Alarcon Y."/>
            <person name="Bock C."/>
            <person name="Boston L."/>
            <person name="Carlson J."/>
            <person name="Cervantes K."/>
            <person name="Clermont K."/>
            <person name="Krom N."/>
            <person name="Kubenka K."/>
            <person name="Mamidi S."/>
            <person name="Mattison C."/>
            <person name="Monteros M."/>
            <person name="Pisani C."/>
            <person name="Plott C."/>
            <person name="Rajasekar S."/>
            <person name="Rhein H.S."/>
            <person name="Rohla C."/>
            <person name="Song M."/>
            <person name="Hilaire R.S."/>
            <person name="Shu S."/>
            <person name="Wells L."/>
            <person name="Wang X."/>
            <person name="Webber J."/>
            <person name="Heerema R.J."/>
            <person name="Klein P."/>
            <person name="Conner P."/>
            <person name="Grauke L."/>
            <person name="Grimwood J."/>
            <person name="Schmutz J."/>
            <person name="Randall J.J."/>
        </authorList>
    </citation>
    <scope>NUCLEOTIDE SEQUENCE</scope>
    <source>
        <tissue evidence="3">Leaf</tissue>
    </source>
</reference>
<evidence type="ECO:0000256" key="1">
    <source>
        <dbReference type="SAM" id="MobiDB-lite"/>
    </source>
</evidence>
<accession>A0A8T1RUR6</accession>
<dbReference type="Proteomes" id="UP000811246">
    <property type="component" value="Chromosome 1"/>
</dbReference>
<name>A0A8T1RUR6_CARIL</name>
<dbReference type="PANTHER" id="PTHR34130:SF8">
    <property type="entry name" value="TRANSMEMBRANE PROTEIN"/>
    <property type="match status" value="1"/>
</dbReference>
<feature type="region of interest" description="Disordered" evidence="1">
    <location>
        <begin position="111"/>
        <end position="134"/>
    </location>
</feature>
<protein>
    <submittedName>
        <fullName evidence="2">Uncharacterized protein</fullName>
    </submittedName>
</protein>
<evidence type="ECO:0000313" key="4">
    <source>
        <dbReference type="Proteomes" id="UP000811609"/>
    </source>
</evidence>
<dbReference type="Proteomes" id="UP000811609">
    <property type="component" value="Chromosome 1"/>
</dbReference>
<dbReference type="PANTHER" id="PTHR34130">
    <property type="entry name" value="OS08G0243800 PROTEIN"/>
    <property type="match status" value="1"/>
</dbReference>
<sequence>MEGQTYLQDLEELEEDVLSLCDLPINDQESTESDPFPPTYPCSPSRPELFEFSTNPNAEMKPEIDTIIFCGRIMHQKEVSAYNLQTKSKWRSESLNKAHIMHSIGFTNTIRSNSLRVPGPKPDTAPATGSYRHPDSCSRKHKVFIGPVKIRPEMELSEIRKRQGRRAPVPMFPVVGGDESVIVGGKSGGGRSHWGLLRPLRCRSHLASVLARAFGCVPTRVI</sequence>
<dbReference type="EMBL" id="CM031809">
    <property type="protein sequence ID" value="KAG6669912.1"/>
    <property type="molecule type" value="Genomic_DNA"/>
</dbReference>
<evidence type="ECO:0000313" key="2">
    <source>
        <dbReference type="EMBL" id="KAG6669912.1"/>
    </source>
</evidence>
<dbReference type="AlphaFoldDB" id="A0A8T1RUR6"/>
<gene>
    <name evidence="2" type="ORF">CIPAW_01G275300</name>
    <name evidence="3" type="ORF">I3842_01G277000</name>
</gene>
<dbReference type="EMBL" id="CM031825">
    <property type="protein sequence ID" value="KAG6734540.1"/>
    <property type="molecule type" value="Genomic_DNA"/>
</dbReference>
<keyword evidence="4" id="KW-1185">Reference proteome</keyword>
<comment type="caution">
    <text evidence="2">The sequence shown here is derived from an EMBL/GenBank/DDBJ whole genome shotgun (WGS) entry which is preliminary data.</text>
</comment>
<organism evidence="2 4">
    <name type="scientific">Carya illinoinensis</name>
    <name type="common">Pecan</name>
    <dbReference type="NCBI Taxonomy" id="32201"/>
    <lineage>
        <taxon>Eukaryota</taxon>
        <taxon>Viridiplantae</taxon>
        <taxon>Streptophyta</taxon>
        <taxon>Embryophyta</taxon>
        <taxon>Tracheophyta</taxon>
        <taxon>Spermatophyta</taxon>
        <taxon>Magnoliopsida</taxon>
        <taxon>eudicotyledons</taxon>
        <taxon>Gunneridae</taxon>
        <taxon>Pentapetalae</taxon>
        <taxon>rosids</taxon>
        <taxon>fabids</taxon>
        <taxon>Fagales</taxon>
        <taxon>Juglandaceae</taxon>
        <taxon>Carya</taxon>
    </lineage>
</organism>
<proteinExistence type="predicted"/>
<reference evidence="2" key="1">
    <citation type="submission" date="2020-12" db="EMBL/GenBank/DDBJ databases">
        <title>WGS assembly of Carya illinoinensis cv. Pawnee.</title>
        <authorList>
            <person name="Platts A."/>
            <person name="Shu S."/>
            <person name="Wright S."/>
            <person name="Barry K."/>
            <person name="Edger P."/>
            <person name="Pires J.C."/>
            <person name="Schmutz J."/>
        </authorList>
    </citation>
    <scope>NUCLEOTIDE SEQUENCE</scope>
    <source>
        <tissue evidence="2">Leaf</tissue>
    </source>
</reference>
<evidence type="ECO:0000313" key="3">
    <source>
        <dbReference type="EMBL" id="KAG6734540.1"/>
    </source>
</evidence>